<dbReference type="EMBL" id="NMQW01000057">
    <property type="protein sequence ID" value="OXM82741.1"/>
    <property type="molecule type" value="Genomic_DNA"/>
</dbReference>
<dbReference type="RefSeq" id="WP_094018383.1">
    <property type="nucleotide sequence ID" value="NZ_NMQW01000057.1"/>
</dbReference>
<dbReference type="Proteomes" id="UP000215509">
    <property type="component" value="Unassembled WGS sequence"/>
</dbReference>
<reference evidence="1 2" key="1">
    <citation type="submission" date="2017-07" db="EMBL/GenBank/DDBJ databases">
        <title>Genome sequencing and assembly of Paenibacillus rigui.</title>
        <authorList>
            <person name="Mayilraj S."/>
        </authorList>
    </citation>
    <scope>NUCLEOTIDE SEQUENCE [LARGE SCALE GENOMIC DNA]</scope>
    <source>
        <strain evidence="1 2">JCM 16352</strain>
    </source>
</reference>
<name>A0A229UHA4_9BACL</name>
<sequence>MLTITGYSVEFIKDPFGILAGKRYEFLLDIEVPDDDELYSESGLYIRVIYLVEEGRTGIVKYELYERNKDQYLDFDLEEEELQLVDAFCKEHVQEAEA</sequence>
<dbReference type="OrthoDB" id="2736409at2"/>
<dbReference type="AlphaFoldDB" id="A0A229UHA4"/>
<organism evidence="1 2">
    <name type="scientific">Paenibacillus rigui</name>
    <dbReference type="NCBI Taxonomy" id="554312"/>
    <lineage>
        <taxon>Bacteria</taxon>
        <taxon>Bacillati</taxon>
        <taxon>Bacillota</taxon>
        <taxon>Bacilli</taxon>
        <taxon>Bacillales</taxon>
        <taxon>Paenibacillaceae</taxon>
        <taxon>Paenibacillus</taxon>
    </lineage>
</organism>
<protein>
    <submittedName>
        <fullName evidence="1">Pullulanase</fullName>
    </submittedName>
</protein>
<evidence type="ECO:0000313" key="1">
    <source>
        <dbReference type="EMBL" id="OXM82741.1"/>
    </source>
</evidence>
<dbReference type="InterPro" id="IPR045424">
    <property type="entry name" value="DUF6509"/>
</dbReference>
<keyword evidence="2" id="KW-1185">Reference proteome</keyword>
<proteinExistence type="predicted"/>
<accession>A0A229UHA4</accession>
<comment type="caution">
    <text evidence="1">The sequence shown here is derived from an EMBL/GenBank/DDBJ whole genome shotgun (WGS) entry which is preliminary data.</text>
</comment>
<gene>
    <name evidence="1" type="ORF">CF651_29165</name>
</gene>
<dbReference type="Pfam" id="PF20119">
    <property type="entry name" value="DUF6509"/>
    <property type="match status" value="1"/>
</dbReference>
<evidence type="ECO:0000313" key="2">
    <source>
        <dbReference type="Proteomes" id="UP000215509"/>
    </source>
</evidence>